<sequence length="142" mass="16201">MEVLQITATLQTSTLISMMKRIPKCIVTSAEDCRDICYDNTYPDRNVAFSAFIYLQGWDSLDLMYQVEIGTNSLNTQAAVNAAIIAFRMKHSQVTNFKGIRDAMMKITCQDLGTVVNIELDTRFICDRDLLRRLLYSLVRSD</sequence>
<organism evidence="1 2">
    <name type="scientific">Botryotinia convoluta</name>
    <dbReference type="NCBI Taxonomy" id="54673"/>
    <lineage>
        <taxon>Eukaryota</taxon>
        <taxon>Fungi</taxon>
        <taxon>Dikarya</taxon>
        <taxon>Ascomycota</taxon>
        <taxon>Pezizomycotina</taxon>
        <taxon>Leotiomycetes</taxon>
        <taxon>Helotiales</taxon>
        <taxon>Sclerotiniaceae</taxon>
        <taxon>Botryotinia</taxon>
    </lineage>
</organism>
<protein>
    <submittedName>
        <fullName evidence="1">Uncharacterized protein</fullName>
    </submittedName>
</protein>
<comment type="caution">
    <text evidence="1">The sequence shown here is derived from an EMBL/GenBank/DDBJ whole genome shotgun (WGS) entry which is preliminary data.</text>
</comment>
<keyword evidence="2" id="KW-1185">Reference proteome</keyword>
<gene>
    <name evidence="1" type="ORF">BCON_0568g00050</name>
</gene>
<evidence type="ECO:0000313" key="2">
    <source>
        <dbReference type="Proteomes" id="UP000297527"/>
    </source>
</evidence>
<name>A0A4Z1HGP3_9HELO</name>
<dbReference type="Proteomes" id="UP000297527">
    <property type="component" value="Unassembled WGS sequence"/>
</dbReference>
<dbReference type="EMBL" id="PQXN01000566">
    <property type="protein sequence ID" value="TGO44227.1"/>
    <property type="molecule type" value="Genomic_DNA"/>
</dbReference>
<reference evidence="1 2" key="1">
    <citation type="submission" date="2017-12" db="EMBL/GenBank/DDBJ databases">
        <title>Comparative genomics of Botrytis spp.</title>
        <authorList>
            <person name="Valero-Jimenez C.A."/>
            <person name="Tapia P."/>
            <person name="Veloso J."/>
            <person name="Silva-Moreno E."/>
            <person name="Staats M."/>
            <person name="Valdes J.H."/>
            <person name="Van Kan J.A.L."/>
        </authorList>
    </citation>
    <scope>NUCLEOTIDE SEQUENCE [LARGE SCALE GENOMIC DNA]</scope>
    <source>
        <strain evidence="1 2">MUCL11595</strain>
    </source>
</reference>
<dbReference type="AlphaFoldDB" id="A0A4Z1HGP3"/>
<evidence type="ECO:0000313" key="1">
    <source>
        <dbReference type="EMBL" id="TGO44227.1"/>
    </source>
</evidence>
<accession>A0A4Z1HGP3</accession>
<proteinExistence type="predicted"/>